<evidence type="ECO:0000256" key="5">
    <source>
        <dbReference type="PROSITE-ProRule" id="PRU00108"/>
    </source>
</evidence>
<dbReference type="GO" id="GO:0009887">
    <property type="term" value="P:animal organ morphogenesis"/>
    <property type="evidence" value="ECO:0007669"/>
    <property type="project" value="UniProtKB-ARBA"/>
</dbReference>
<dbReference type="PROSITE" id="PS50071">
    <property type="entry name" value="HOMEOBOX_2"/>
    <property type="match status" value="1"/>
</dbReference>
<feature type="non-terminal residue" evidence="7">
    <location>
        <position position="230"/>
    </location>
</feature>
<dbReference type="GO" id="GO:0005634">
    <property type="term" value="C:nucleus"/>
    <property type="evidence" value="ECO:0007669"/>
    <property type="project" value="UniProtKB-SubCell"/>
</dbReference>
<comment type="subcellular location">
    <subcellularLocation>
        <location evidence="1 5">Nucleus</location>
    </subcellularLocation>
</comment>
<reference evidence="7" key="1">
    <citation type="journal article" date="2023" name="IScience">
        <title>Live-bearing cockroach genome reveals convergent evolutionary mechanisms linked to viviparity in insects and beyond.</title>
        <authorList>
            <person name="Fouks B."/>
            <person name="Harrison M.C."/>
            <person name="Mikhailova A.A."/>
            <person name="Marchal E."/>
            <person name="English S."/>
            <person name="Carruthers M."/>
            <person name="Jennings E.C."/>
            <person name="Chiamaka E.L."/>
            <person name="Frigard R.A."/>
            <person name="Pippel M."/>
            <person name="Attardo G.M."/>
            <person name="Benoit J.B."/>
            <person name="Bornberg-Bauer E."/>
            <person name="Tobe S.S."/>
        </authorList>
    </citation>
    <scope>NUCLEOTIDE SEQUENCE</scope>
    <source>
        <strain evidence="7">Stay&amp;Tobe</strain>
    </source>
</reference>
<keyword evidence="4 5" id="KW-0539">Nucleus</keyword>
<keyword evidence="2 5" id="KW-0238">DNA-binding</keyword>
<proteinExistence type="predicted"/>
<evidence type="ECO:0000313" key="7">
    <source>
        <dbReference type="EMBL" id="KAJ9589070.1"/>
    </source>
</evidence>
<evidence type="ECO:0000259" key="6">
    <source>
        <dbReference type="PROSITE" id="PS50071"/>
    </source>
</evidence>
<comment type="caution">
    <text evidence="7">The sequence shown here is derived from an EMBL/GenBank/DDBJ whole genome shotgun (WGS) entry which is preliminary data.</text>
</comment>
<evidence type="ECO:0000256" key="4">
    <source>
        <dbReference type="ARBA" id="ARBA00023242"/>
    </source>
</evidence>
<evidence type="ECO:0000256" key="3">
    <source>
        <dbReference type="ARBA" id="ARBA00023155"/>
    </source>
</evidence>
<dbReference type="GO" id="GO:0001654">
    <property type="term" value="P:eye development"/>
    <property type="evidence" value="ECO:0007669"/>
    <property type="project" value="UniProtKB-ARBA"/>
</dbReference>
<dbReference type="CDD" id="cd00086">
    <property type="entry name" value="homeodomain"/>
    <property type="match status" value="1"/>
</dbReference>
<dbReference type="PANTHER" id="PTHR11850">
    <property type="entry name" value="HOMEOBOX PROTEIN TRANSCRIPTION FACTORS"/>
    <property type="match status" value="1"/>
</dbReference>
<dbReference type="SUPFAM" id="SSF46689">
    <property type="entry name" value="Homeodomain-like"/>
    <property type="match status" value="1"/>
</dbReference>
<evidence type="ECO:0000313" key="8">
    <source>
        <dbReference type="Proteomes" id="UP001233999"/>
    </source>
</evidence>
<dbReference type="InterPro" id="IPR050224">
    <property type="entry name" value="TALE_homeobox"/>
</dbReference>
<accession>A0AAD7ZY42</accession>
<dbReference type="EMBL" id="JASPKZ010005283">
    <property type="protein sequence ID" value="KAJ9589070.1"/>
    <property type="molecule type" value="Genomic_DNA"/>
</dbReference>
<reference evidence="7" key="2">
    <citation type="submission" date="2023-05" db="EMBL/GenBank/DDBJ databases">
        <authorList>
            <person name="Fouks B."/>
        </authorList>
    </citation>
    <scope>NUCLEOTIDE SEQUENCE</scope>
    <source>
        <strain evidence="7">Stay&amp;Tobe</strain>
        <tissue evidence="7">Testes</tissue>
    </source>
</reference>
<feature type="non-terminal residue" evidence="7">
    <location>
        <position position="1"/>
    </location>
</feature>
<dbReference type="Pfam" id="PF05920">
    <property type="entry name" value="Homeobox_KN"/>
    <property type="match status" value="1"/>
</dbReference>
<protein>
    <recommendedName>
        <fullName evidence="6">Homeobox domain-containing protein</fullName>
    </recommendedName>
</protein>
<dbReference type="AlphaFoldDB" id="A0AAD7ZY42"/>
<feature type="domain" description="Homeobox" evidence="6">
    <location>
        <begin position="184"/>
        <end position="216"/>
    </location>
</feature>
<evidence type="ECO:0000256" key="2">
    <source>
        <dbReference type="ARBA" id="ARBA00023125"/>
    </source>
</evidence>
<dbReference type="GO" id="GO:0000987">
    <property type="term" value="F:cis-regulatory region sequence-specific DNA binding"/>
    <property type="evidence" value="ECO:0007669"/>
    <property type="project" value="UniProtKB-ARBA"/>
</dbReference>
<organism evidence="7 8">
    <name type="scientific">Diploptera punctata</name>
    <name type="common">Pacific beetle cockroach</name>
    <dbReference type="NCBI Taxonomy" id="6984"/>
    <lineage>
        <taxon>Eukaryota</taxon>
        <taxon>Metazoa</taxon>
        <taxon>Ecdysozoa</taxon>
        <taxon>Arthropoda</taxon>
        <taxon>Hexapoda</taxon>
        <taxon>Insecta</taxon>
        <taxon>Pterygota</taxon>
        <taxon>Neoptera</taxon>
        <taxon>Polyneoptera</taxon>
        <taxon>Dictyoptera</taxon>
        <taxon>Blattodea</taxon>
        <taxon>Blaberoidea</taxon>
        <taxon>Blaberidae</taxon>
        <taxon>Diplopterinae</taxon>
        <taxon>Diploptera</taxon>
    </lineage>
</organism>
<keyword evidence="3 5" id="KW-0371">Homeobox</keyword>
<dbReference type="InterPro" id="IPR001356">
    <property type="entry name" value="HD"/>
</dbReference>
<name>A0AAD7ZY42_DIPPU</name>
<dbReference type="InterPro" id="IPR008422">
    <property type="entry name" value="KN_HD"/>
</dbReference>
<sequence length="230" mass="26112">RVSKMHLFQMEGMLKEDSESLVTHVQKVRAVRVFCGLIMATLIIRSGNKALVYPESVYRTYIYLFLTVYVIVCRIIENELVSCGSIGNRRAGWGESGCYADKGKRVWRSRISCSPTCSPIIINEILSSTSCLYLFVQLANILAFISDTIFGVDTRRFALNCGGHLQWRVLLGVFPVVGAGVRYQHPYPSEDQKKQLAQDTGLTILQVNNWFIIPRRNGPWIETDEREISQ</sequence>
<dbReference type="Proteomes" id="UP001233999">
    <property type="component" value="Unassembled WGS sequence"/>
</dbReference>
<feature type="DNA-binding region" description="Homeobox" evidence="5">
    <location>
        <begin position="186"/>
        <end position="217"/>
    </location>
</feature>
<dbReference type="GO" id="GO:0048646">
    <property type="term" value="P:anatomical structure formation involved in morphogenesis"/>
    <property type="evidence" value="ECO:0007669"/>
    <property type="project" value="UniProtKB-ARBA"/>
</dbReference>
<dbReference type="Gene3D" id="1.10.10.60">
    <property type="entry name" value="Homeodomain-like"/>
    <property type="match status" value="1"/>
</dbReference>
<evidence type="ECO:0000256" key="1">
    <source>
        <dbReference type="ARBA" id="ARBA00004123"/>
    </source>
</evidence>
<dbReference type="InterPro" id="IPR009057">
    <property type="entry name" value="Homeodomain-like_sf"/>
</dbReference>
<gene>
    <name evidence="7" type="ORF">L9F63_017639</name>
</gene>
<dbReference type="GO" id="GO:0006355">
    <property type="term" value="P:regulation of DNA-templated transcription"/>
    <property type="evidence" value="ECO:0007669"/>
    <property type="project" value="InterPro"/>
</dbReference>
<keyword evidence="8" id="KW-1185">Reference proteome</keyword>